<dbReference type="PANTHER" id="PTHR22726">
    <property type="entry name" value="METALLOENDOPEPTIDASE OMA1"/>
    <property type="match status" value="1"/>
</dbReference>
<evidence type="ECO:0000256" key="4">
    <source>
        <dbReference type="ARBA" id="ARBA00022801"/>
    </source>
</evidence>
<protein>
    <submittedName>
        <fullName evidence="8">Peptidase M48</fullName>
    </submittedName>
</protein>
<dbReference type="PANTHER" id="PTHR22726:SF1">
    <property type="entry name" value="METALLOENDOPEPTIDASE OMA1, MITOCHONDRIAL"/>
    <property type="match status" value="1"/>
</dbReference>
<sequence>MPQPVLLTVTVSPMRTLVVVSVLVGLMALLPDPARARSLSLIRDAETERIIAQFAAPLLRTAGLGERSVTLRVLNDGEVNAFATTESRIFINSGLILRAKGPDELKGVIAHEIGHVVGGHMLRLRDQVAQSTLSSFVGMLAGAALGAAAGRGDLGGAVALGAAQMAQRDFLSYTRTQENAADAFALKALDATGQSAEGMLRFFDVLSGQEALMSNNQDAYTRTHPLTRDRMETLRAHVAHSGQTGKAPAPADVAAFARLKAKLFAFLRPPSTTLATYPASDRSVAGRYAQAIAYYRSADLSRALPLMDGLIAEAPTDPYLQELRGQMLFEHQRLAEARTSYAEAARLAPTEPLILVSLGHVGNEIGEPTTLMEARKALKAAVALDPTNPFAWRQLANAEGRLGDEGLAAYYLAEMALAGNDPREALAHAKRAEGRLRPGTPEWTRLKDLIADAERQQRRQDQ</sequence>
<keyword evidence="2" id="KW-0645">Protease</keyword>
<dbReference type="GO" id="GO:0004222">
    <property type="term" value="F:metalloendopeptidase activity"/>
    <property type="evidence" value="ECO:0007669"/>
    <property type="project" value="InterPro"/>
</dbReference>
<dbReference type="Proteomes" id="UP000033220">
    <property type="component" value="Chromosome DSM 122"/>
</dbReference>
<dbReference type="InterPro" id="IPR001915">
    <property type="entry name" value="Peptidase_M48"/>
</dbReference>
<evidence type="ECO:0000256" key="2">
    <source>
        <dbReference type="ARBA" id="ARBA00022670"/>
    </source>
</evidence>
<dbReference type="HOGENOM" id="CLU_030556_2_0_5"/>
<comment type="cofactor">
    <cofactor evidence="1">
        <name>Zn(2+)</name>
        <dbReference type="ChEBI" id="CHEBI:29105"/>
    </cofactor>
</comment>
<keyword evidence="6" id="KW-0482">Metalloprotease</keyword>
<keyword evidence="3" id="KW-0479">Metal-binding</keyword>
<name>H6SNB1_PARPM</name>
<dbReference type="SUPFAM" id="SSF48452">
    <property type="entry name" value="TPR-like"/>
    <property type="match status" value="1"/>
</dbReference>
<evidence type="ECO:0000256" key="3">
    <source>
        <dbReference type="ARBA" id="ARBA00022723"/>
    </source>
</evidence>
<dbReference type="PATRIC" id="fig|1150469.3.peg.422"/>
<dbReference type="InterPro" id="IPR011990">
    <property type="entry name" value="TPR-like_helical_dom_sf"/>
</dbReference>
<evidence type="ECO:0000259" key="7">
    <source>
        <dbReference type="Pfam" id="PF01435"/>
    </source>
</evidence>
<dbReference type="InterPro" id="IPR051156">
    <property type="entry name" value="Mito/Outer_Membr_Metalloprot"/>
</dbReference>
<dbReference type="STRING" id="1150469.RSPPHO_00361"/>
<dbReference type="AlphaFoldDB" id="H6SNB1"/>
<dbReference type="GO" id="GO:0046872">
    <property type="term" value="F:metal ion binding"/>
    <property type="evidence" value="ECO:0007669"/>
    <property type="project" value="UniProtKB-KW"/>
</dbReference>
<evidence type="ECO:0000313" key="8">
    <source>
        <dbReference type="EMBL" id="CCG06987.1"/>
    </source>
</evidence>
<keyword evidence="5" id="KW-0862">Zinc</keyword>
<evidence type="ECO:0000313" key="9">
    <source>
        <dbReference type="Proteomes" id="UP000033220"/>
    </source>
</evidence>
<evidence type="ECO:0000256" key="5">
    <source>
        <dbReference type="ARBA" id="ARBA00022833"/>
    </source>
</evidence>
<dbReference type="EMBL" id="HE663493">
    <property type="protein sequence ID" value="CCG06987.1"/>
    <property type="molecule type" value="Genomic_DNA"/>
</dbReference>
<accession>H6SNB1</accession>
<gene>
    <name evidence="8" type="ORF">RSPPHO_00361</name>
</gene>
<dbReference type="CDD" id="cd07324">
    <property type="entry name" value="M48C_Oma1-like"/>
    <property type="match status" value="1"/>
</dbReference>
<keyword evidence="4" id="KW-0378">Hydrolase</keyword>
<evidence type="ECO:0000256" key="6">
    <source>
        <dbReference type="ARBA" id="ARBA00023049"/>
    </source>
</evidence>
<dbReference type="Gene3D" id="1.25.40.10">
    <property type="entry name" value="Tetratricopeptide repeat domain"/>
    <property type="match status" value="1"/>
</dbReference>
<keyword evidence="9" id="KW-1185">Reference proteome</keyword>
<reference evidence="8 9" key="1">
    <citation type="submission" date="2012-02" db="EMBL/GenBank/DDBJ databases">
        <title>Shotgun genome sequence of Phaeospirillum photometricum DSM 122.</title>
        <authorList>
            <person name="Duquesne K."/>
            <person name="Sturgis J."/>
        </authorList>
    </citation>
    <scope>NUCLEOTIDE SEQUENCE [LARGE SCALE GENOMIC DNA]</scope>
    <source>
        <strain evidence="9">DSM122</strain>
    </source>
</reference>
<dbReference type="Gene3D" id="3.30.2010.10">
    <property type="entry name" value="Metalloproteases ('zincins'), catalytic domain"/>
    <property type="match status" value="1"/>
</dbReference>
<dbReference type="eggNOG" id="COG4783">
    <property type="taxonomic scope" value="Bacteria"/>
</dbReference>
<dbReference type="GO" id="GO:0016020">
    <property type="term" value="C:membrane"/>
    <property type="evidence" value="ECO:0007669"/>
    <property type="project" value="TreeGrafter"/>
</dbReference>
<dbReference type="GO" id="GO:0051603">
    <property type="term" value="P:proteolysis involved in protein catabolic process"/>
    <property type="evidence" value="ECO:0007669"/>
    <property type="project" value="TreeGrafter"/>
</dbReference>
<proteinExistence type="predicted"/>
<feature type="domain" description="Peptidase M48" evidence="7">
    <location>
        <begin position="47"/>
        <end position="236"/>
    </location>
</feature>
<dbReference type="Pfam" id="PF01435">
    <property type="entry name" value="Peptidase_M48"/>
    <property type="match status" value="1"/>
</dbReference>
<evidence type="ECO:0000256" key="1">
    <source>
        <dbReference type="ARBA" id="ARBA00001947"/>
    </source>
</evidence>
<organism evidence="8 9">
    <name type="scientific">Pararhodospirillum photometricum DSM 122</name>
    <dbReference type="NCBI Taxonomy" id="1150469"/>
    <lineage>
        <taxon>Bacteria</taxon>
        <taxon>Pseudomonadati</taxon>
        <taxon>Pseudomonadota</taxon>
        <taxon>Alphaproteobacteria</taxon>
        <taxon>Rhodospirillales</taxon>
        <taxon>Rhodospirillaceae</taxon>
        <taxon>Pararhodospirillum</taxon>
    </lineage>
</organism>
<dbReference type="KEGG" id="rpm:RSPPHO_00361"/>